<evidence type="ECO:0000256" key="4">
    <source>
        <dbReference type="ARBA" id="ARBA00023136"/>
    </source>
</evidence>
<dbReference type="RefSeq" id="WP_095220823.1">
    <property type="nucleotide sequence ID" value="NZ_NPBJ01000044.1"/>
</dbReference>
<protein>
    <recommendedName>
        <fullName evidence="9">Holin</fullName>
    </recommendedName>
</protein>
<reference evidence="7 8" key="1">
    <citation type="submission" date="2017-07" db="EMBL/GenBank/DDBJ databases">
        <title>Isolation and whole genome analysis of endospore-forming bacteria from heroin.</title>
        <authorList>
            <person name="Kalinowski J."/>
            <person name="Ahrens B."/>
            <person name="Al-Dilaimi A."/>
            <person name="Winkler A."/>
            <person name="Wibberg D."/>
            <person name="Schleenbecker U."/>
            <person name="Ruckert C."/>
            <person name="Wolfel R."/>
            <person name="Grass G."/>
        </authorList>
    </citation>
    <scope>NUCLEOTIDE SEQUENCE [LARGE SCALE GENOMIC DNA]</scope>
    <source>
        <strain evidence="7 8">7517-1</strain>
    </source>
</reference>
<accession>A0ABX4GTE6</accession>
<name>A0ABX4GTE6_9BACI</name>
<feature type="transmembrane region" description="Helical" evidence="6">
    <location>
        <begin position="72"/>
        <end position="88"/>
    </location>
</feature>
<evidence type="ECO:0000256" key="5">
    <source>
        <dbReference type="ARBA" id="ARBA00023600"/>
    </source>
</evidence>
<comment type="similarity">
    <text evidence="5">Belongs to the bacteriophage holin family. Cp-1 holin subfamily.</text>
</comment>
<evidence type="ECO:0000313" key="7">
    <source>
        <dbReference type="EMBL" id="PAD98134.1"/>
    </source>
</evidence>
<evidence type="ECO:0000256" key="2">
    <source>
        <dbReference type="ARBA" id="ARBA00022692"/>
    </source>
</evidence>
<dbReference type="Proteomes" id="UP000216852">
    <property type="component" value="Unassembled WGS sequence"/>
</dbReference>
<comment type="caution">
    <text evidence="7">The sequence shown here is derived from an EMBL/GenBank/DDBJ whole genome shotgun (WGS) entry which is preliminary data.</text>
</comment>
<dbReference type="Pfam" id="PF05105">
    <property type="entry name" value="Phage_holin_4_1"/>
    <property type="match status" value="1"/>
</dbReference>
<comment type="subcellular location">
    <subcellularLocation>
        <location evidence="1">Membrane</location>
        <topology evidence="1">Multi-pass membrane protein</topology>
    </subcellularLocation>
</comment>
<evidence type="ECO:0008006" key="9">
    <source>
        <dbReference type="Google" id="ProtNLM"/>
    </source>
</evidence>
<dbReference type="InterPro" id="IPR006480">
    <property type="entry name" value="Phage_holin_4_1"/>
</dbReference>
<proteinExistence type="inferred from homology"/>
<feature type="transmembrane region" description="Helical" evidence="6">
    <location>
        <begin position="34"/>
        <end position="51"/>
    </location>
</feature>
<keyword evidence="2 6" id="KW-0812">Transmembrane</keyword>
<keyword evidence="3 6" id="KW-1133">Transmembrane helix</keyword>
<organism evidence="7 8">
    <name type="scientific">Terribacillus saccharophilus</name>
    <dbReference type="NCBI Taxonomy" id="361277"/>
    <lineage>
        <taxon>Bacteria</taxon>
        <taxon>Bacillati</taxon>
        <taxon>Bacillota</taxon>
        <taxon>Bacilli</taxon>
        <taxon>Bacillales</taxon>
        <taxon>Bacillaceae</taxon>
        <taxon>Terribacillus</taxon>
    </lineage>
</organism>
<evidence type="ECO:0000256" key="1">
    <source>
        <dbReference type="ARBA" id="ARBA00004141"/>
    </source>
</evidence>
<sequence length="147" mass="16219">MYLNSIVIDALPLSPEHIAYLTAVFRYFFGDGKFLDILFWACLIDIAAGWMKAIKLGNFKSHFNFIGITKKVGIFFLVVVAVFLDTVLSTNGVIYTGVVLCLIANELASVLENLALLGVPIPDFVTKRLGVLKDQAQNEGTKDQDTM</sequence>
<evidence type="ECO:0000256" key="3">
    <source>
        <dbReference type="ARBA" id="ARBA00022989"/>
    </source>
</evidence>
<keyword evidence="4 6" id="KW-0472">Membrane</keyword>
<evidence type="ECO:0000313" key="8">
    <source>
        <dbReference type="Proteomes" id="UP000216852"/>
    </source>
</evidence>
<dbReference type="NCBIfam" id="TIGR01593">
    <property type="entry name" value="holin_tox_secr"/>
    <property type="match status" value="1"/>
</dbReference>
<evidence type="ECO:0000256" key="6">
    <source>
        <dbReference type="SAM" id="Phobius"/>
    </source>
</evidence>
<dbReference type="EMBL" id="NPBJ01000044">
    <property type="protein sequence ID" value="PAD98134.1"/>
    <property type="molecule type" value="Genomic_DNA"/>
</dbReference>
<keyword evidence="8" id="KW-1185">Reference proteome</keyword>
<gene>
    <name evidence="7" type="ORF">CHH48_18995</name>
</gene>